<keyword evidence="5" id="KW-0539">Nucleus</keyword>
<comment type="caution">
    <text evidence="7">The sequence shown here is derived from an EMBL/GenBank/DDBJ whole genome shotgun (WGS) entry which is preliminary data.</text>
</comment>
<dbReference type="KEGG" id="mgl:MGL_0375"/>
<protein>
    <recommendedName>
        <fullName evidence="6">BHLH domain-containing protein</fullName>
    </recommendedName>
</protein>
<evidence type="ECO:0000256" key="1">
    <source>
        <dbReference type="ARBA" id="ARBA00004123"/>
    </source>
</evidence>
<feature type="domain" description="BHLH" evidence="6">
    <location>
        <begin position="235"/>
        <end position="267"/>
    </location>
</feature>
<dbReference type="Proteomes" id="UP000008837">
    <property type="component" value="Unassembled WGS sequence"/>
</dbReference>
<dbReference type="Pfam" id="PF00010">
    <property type="entry name" value="HLH"/>
    <property type="match status" value="1"/>
</dbReference>
<evidence type="ECO:0000313" key="8">
    <source>
        <dbReference type="Proteomes" id="UP000008837"/>
    </source>
</evidence>
<dbReference type="EMBL" id="AAYY01000001">
    <property type="protein sequence ID" value="EDP45386.1"/>
    <property type="molecule type" value="Genomic_DNA"/>
</dbReference>
<dbReference type="PANTHER" id="PTHR15741">
    <property type="entry name" value="BASIC HELIX-LOOP-HELIX ZIP TRANSCRIPTION FACTOR"/>
    <property type="match status" value="1"/>
</dbReference>
<accession>A8PT66</accession>
<evidence type="ECO:0000256" key="5">
    <source>
        <dbReference type="ARBA" id="ARBA00023242"/>
    </source>
</evidence>
<evidence type="ECO:0000256" key="4">
    <source>
        <dbReference type="ARBA" id="ARBA00023163"/>
    </source>
</evidence>
<dbReference type="RefSeq" id="XP_001732600.1">
    <property type="nucleotide sequence ID" value="XM_001732548.1"/>
</dbReference>
<dbReference type="GO" id="GO:0000978">
    <property type="term" value="F:RNA polymerase II cis-regulatory region sequence-specific DNA binding"/>
    <property type="evidence" value="ECO:0007669"/>
    <property type="project" value="TreeGrafter"/>
</dbReference>
<dbReference type="GO" id="GO:0046983">
    <property type="term" value="F:protein dimerization activity"/>
    <property type="evidence" value="ECO:0007669"/>
    <property type="project" value="InterPro"/>
</dbReference>
<proteinExistence type="predicted"/>
<dbReference type="OrthoDB" id="5778525at2759"/>
<evidence type="ECO:0000259" key="6">
    <source>
        <dbReference type="Pfam" id="PF00010"/>
    </source>
</evidence>
<keyword evidence="2" id="KW-0805">Transcription regulation</keyword>
<comment type="subcellular location">
    <subcellularLocation>
        <location evidence="1">Nucleus</location>
    </subcellularLocation>
</comment>
<evidence type="ECO:0000256" key="3">
    <source>
        <dbReference type="ARBA" id="ARBA00023125"/>
    </source>
</evidence>
<evidence type="ECO:0000256" key="2">
    <source>
        <dbReference type="ARBA" id="ARBA00023015"/>
    </source>
</evidence>
<dbReference type="GO" id="GO:0000981">
    <property type="term" value="F:DNA-binding transcription factor activity, RNA polymerase II-specific"/>
    <property type="evidence" value="ECO:0007669"/>
    <property type="project" value="TreeGrafter"/>
</dbReference>
<dbReference type="SUPFAM" id="SSF47459">
    <property type="entry name" value="HLH, helix-loop-helix DNA-binding domain"/>
    <property type="match status" value="1"/>
</dbReference>
<dbReference type="InterPro" id="IPR036638">
    <property type="entry name" value="HLH_DNA-bd_sf"/>
</dbReference>
<dbReference type="InParanoid" id="A8PT66"/>
<dbReference type="GeneID" id="5856906"/>
<dbReference type="InterPro" id="IPR011598">
    <property type="entry name" value="bHLH_dom"/>
</dbReference>
<dbReference type="Gene3D" id="4.10.280.10">
    <property type="entry name" value="Helix-loop-helix DNA-binding domain"/>
    <property type="match status" value="1"/>
</dbReference>
<evidence type="ECO:0000313" key="7">
    <source>
        <dbReference type="EMBL" id="EDP45386.1"/>
    </source>
</evidence>
<reference evidence="7 8" key="1">
    <citation type="journal article" date="2007" name="Proc. Natl. Acad. Sci. U.S.A.">
        <title>Dandruff-associated Malassezia genomes reveal convergent and divergent virulence traits shared with plant and human fungal pathogens.</title>
        <authorList>
            <person name="Xu J."/>
            <person name="Saunders C.W."/>
            <person name="Hu P."/>
            <person name="Grant R.A."/>
            <person name="Boekhout T."/>
            <person name="Kuramae E.E."/>
            <person name="Kronstad J.W."/>
            <person name="Deangelis Y.M."/>
            <person name="Reeder N.L."/>
            <person name="Johnstone K.R."/>
            <person name="Leland M."/>
            <person name="Fieno A.M."/>
            <person name="Begley W.M."/>
            <person name="Sun Y."/>
            <person name="Lacey M.P."/>
            <person name="Chaudhary T."/>
            <person name="Keough T."/>
            <person name="Chu L."/>
            <person name="Sears R."/>
            <person name="Yuan B."/>
            <person name="Dawson T.L.Jr."/>
        </authorList>
    </citation>
    <scope>NUCLEOTIDE SEQUENCE [LARGE SCALE GENOMIC DNA]</scope>
    <source>
        <strain evidence="8">ATCC MYA-4612 / CBS 7966</strain>
    </source>
</reference>
<dbReference type="VEuPathDB" id="FungiDB:MGL_0375"/>
<organism evidence="7 8">
    <name type="scientific">Malassezia globosa (strain ATCC MYA-4612 / CBS 7966)</name>
    <name type="common">Dandruff-associated fungus</name>
    <dbReference type="NCBI Taxonomy" id="425265"/>
    <lineage>
        <taxon>Eukaryota</taxon>
        <taxon>Fungi</taxon>
        <taxon>Dikarya</taxon>
        <taxon>Basidiomycota</taxon>
        <taxon>Ustilaginomycotina</taxon>
        <taxon>Malasseziomycetes</taxon>
        <taxon>Malasseziales</taxon>
        <taxon>Malasseziaceae</taxon>
        <taxon>Malassezia</taxon>
    </lineage>
</organism>
<dbReference type="GO" id="GO:0005634">
    <property type="term" value="C:nucleus"/>
    <property type="evidence" value="ECO:0007669"/>
    <property type="project" value="UniProtKB-SubCell"/>
</dbReference>
<sequence>MAPWAWRLYEQGNPRHFHWYQRERLAPGTPLRSMPHPYSSQRYARRPFDYAHRAQIVPPPLRQTPPAEQRGMQEWSSMETTPIPGPGHVPLPAPVPGFQPTHLPSTSSVYIPAHCFSSASSGSSSKPLHAPMRVLPESSFSVAPELLEDLDPTSLPPIQTEQVIDRVPRSLHSLFEPEGTRDQPHLDHLRERKRKLEEAFASGDLSLSEDAPMIIQEAKYRRKSSNQGLLSDAEKKANHIASEQKRRANIRKGYDMLASVLPSLERSTIEESRVSADEMGGENRSAAYSEIAVLLEGMLLRTSVCHFYSHLFLSPFLPALQSRPPRSNSGY</sequence>
<name>A8PT66_MALGO</name>
<keyword evidence="8" id="KW-1185">Reference proteome</keyword>
<dbReference type="AlphaFoldDB" id="A8PT66"/>
<dbReference type="PANTHER" id="PTHR15741:SF27">
    <property type="entry name" value="TRANSCRIPTION FACTOR AP-4"/>
    <property type="match status" value="1"/>
</dbReference>
<keyword evidence="4" id="KW-0804">Transcription</keyword>
<dbReference type="InterPro" id="IPR052207">
    <property type="entry name" value="Max-like/E-box_TFs"/>
</dbReference>
<dbReference type="STRING" id="425265.A8PT66"/>
<gene>
    <name evidence="7" type="ORF">MGL_0375</name>
</gene>
<keyword evidence="3" id="KW-0238">DNA-binding</keyword>